<feature type="non-terminal residue" evidence="2">
    <location>
        <position position="1"/>
    </location>
</feature>
<evidence type="ECO:0000313" key="2">
    <source>
        <dbReference type="EMBL" id="KAG8239212.1"/>
    </source>
</evidence>
<accession>A0A8K0PAJ7</accession>
<proteinExistence type="predicted"/>
<dbReference type="OrthoDB" id="201595at2759"/>
<protein>
    <submittedName>
        <fullName evidence="2">Uncharacterized protein</fullName>
    </submittedName>
</protein>
<feature type="region of interest" description="Disordered" evidence="1">
    <location>
        <begin position="150"/>
        <end position="170"/>
    </location>
</feature>
<evidence type="ECO:0000313" key="3">
    <source>
        <dbReference type="Proteomes" id="UP000792457"/>
    </source>
</evidence>
<evidence type="ECO:0000256" key="1">
    <source>
        <dbReference type="SAM" id="MobiDB-lite"/>
    </source>
</evidence>
<dbReference type="EMBL" id="KZ309553">
    <property type="protein sequence ID" value="KAG8239212.1"/>
    <property type="molecule type" value="Genomic_DNA"/>
</dbReference>
<reference evidence="2" key="2">
    <citation type="submission" date="2017-10" db="EMBL/GenBank/DDBJ databases">
        <title>Ladona fulva Genome sequencing and assembly.</title>
        <authorList>
            <person name="Murali S."/>
            <person name="Richards S."/>
            <person name="Bandaranaike D."/>
            <person name="Bellair M."/>
            <person name="Blankenburg K."/>
            <person name="Chao H."/>
            <person name="Dinh H."/>
            <person name="Doddapaneni H."/>
            <person name="Dugan-Rocha S."/>
            <person name="Elkadiri S."/>
            <person name="Gnanaolivu R."/>
            <person name="Hernandez B."/>
            <person name="Skinner E."/>
            <person name="Javaid M."/>
            <person name="Lee S."/>
            <person name="Li M."/>
            <person name="Ming W."/>
            <person name="Munidasa M."/>
            <person name="Muniz J."/>
            <person name="Nguyen L."/>
            <person name="Hughes D."/>
            <person name="Osuji N."/>
            <person name="Pu L.-L."/>
            <person name="Puazo M."/>
            <person name="Qu C."/>
            <person name="Quiroz J."/>
            <person name="Raj R."/>
            <person name="Weissenberger G."/>
            <person name="Xin Y."/>
            <person name="Zou X."/>
            <person name="Han Y."/>
            <person name="Worley K."/>
            <person name="Muzny D."/>
            <person name="Gibbs R."/>
        </authorList>
    </citation>
    <scope>NUCLEOTIDE SEQUENCE</scope>
    <source>
        <strain evidence="2">Sampled in the wild</strain>
    </source>
</reference>
<feature type="compositionally biased region" description="Gly residues" evidence="1">
    <location>
        <begin position="76"/>
        <end position="88"/>
    </location>
</feature>
<dbReference type="AlphaFoldDB" id="A0A8K0PAJ7"/>
<feature type="region of interest" description="Disordered" evidence="1">
    <location>
        <begin position="75"/>
        <end position="133"/>
    </location>
</feature>
<name>A0A8K0PAJ7_LADFU</name>
<keyword evidence="3" id="KW-1185">Reference proteome</keyword>
<dbReference type="Proteomes" id="UP000792457">
    <property type="component" value="Unassembled WGS sequence"/>
</dbReference>
<gene>
    <name evidence="2" type="ORF">J437_LFUL019020</name>
</gene>
<comment type="caution">
    <text evidence="2">The sequence shown here is derived from an EMBL/GenBank/DDBJ whole genome shotgun (WGS) entry which is preliminary data.</text>
</comment>
<feature type="compositionally biased region" description="Low complexity" evidence="1">
    <location>
        <begin position="117"/>
        <end position="130"/>
    </location>
</feature>
<sequence length="170" mass="18531">MIVDEMHHEHPELLKDQYWDEIFPVELPHTVASEKYREDIPEPSTANVNVRNDDADIIIVSSSYKPDGIFDEKMGVGAGEDGSGGGARRSGSIMHVHRPSTQRSISRMSSTRERQLSARSSSSISTAPESVPGSFHRVASVASVLKRMFSRDPNHGHTPSSAIPIPGAEG</sequence>
<organism evidence="2 3">
    <name type="scientific">Ladona fulva</name>
    <name type="common">Scarce chaser dragonfly</name>
    <name type="synonym">Libellula fulva</name>
    <dbReference type="NCBI Taxonomy" id="123851"/>
    <lineage>
        <taxon>Eukaryota</taxon>
        <taxon>Metazoa</taxon>
        <taxon>Ecdysozoa</taxon>
        <taxon>Arthropoda</taxon>
        <taxon>Hexapoda</taxon>
        <taxon>Insecta</taxon>
        <taxon>Pterygota</taxon>
        <taxon>Palaeoptera</taxon>
        <taxon>Odonata</taxon>
        <taxon>Epiprocta</taxon>
        <taxon>Anisoptera</taxon>
        <taxon>Libelluloidea</taxon>
        <taxon>Libellulidae</taxon>
        <taxon>Ladona</taxon>
    </lineage>
</organism>
<reference evidence="2" key="1">
    <citation type="submission" date="2013-04" db="EMBL/GenBank/DDBJ databases">
        <authorList>
            <person name="Qu J."/>
            <person name="Murali S.C."/>
            <person name="Bandaranaike D."/>
            <person name="Bellair M."/>
            <person name="Blankenburg K."/>
            <person name="Chao H."/>
            <person name="Dinh H."/>
            <person name="Doddapaneni H."/>
            <person name="Downs B."/>
            <person name="Dugan-Rocha S."/>
            <person name="Elkadiri S."/>
            <person name="Gnanaolivu R.D."/>
            <person name="Hernandez B."/>
            <person name="Javaid M."/>
            <person name="Jayaseelan J.C."/>
            <person name="Lee S."/>
            <person name="Li M."/>
            <person name="Ming W."/>
            <person name="Munidasa M."/>
            <person name="Muniz J."/>
            <person name="Nguyen L."/>
            <person name="Ongeri F."/>
            <person name="Osuji N."/>
            <person name="Pu L.-L."/>
            <person name="Puazo M."/>
            <person name="Qu C."/>
            <person name="Quiroz J."/>
            <person name="Raj R."/>
            <person name="Weissenberger G."/>
            <person name="Xin Y."/>
            <person name="Zou X."/>
            <person name="Han Y."/>
            <person name="Richards S."/>
            <person name="Worley K."/>
            <person name="Muzny D."/>
            <person name="Gibbs R."/>
        </authorList>
    </citation>
    <scope>NUCLEOTIDE SEQUENCE</scope>
    <source>
        <strain evidence="2">Sampled in the wild</strain>
    </source>
</reference>